<evidence type="ECO:0000256" key="1">
    <source>
        <dbReference type="SAM" id="Coils"/>
    </source>
</evidence>
<evidence type="ECO:0000313" key="2">
    <source>
        <dbReference type="EMBL" id="GFA60730.1"/>
    </source>
</evidence>
<keyword evidence="1" id="KW-0175">Coiled coil</keyword>
<organism evidence="2">
    <name type="scientific">Tanacetum cinerariifolium</name>
    <name type="common">Dalmatian daisy</name>
    <name type="synonym">Chrysanthemum cinerariifolium</name>
    <dbReference type="NCBI Taxonomy" id="118510"/>
    <lineage>
        <taxon>Eukaryota</taxon>
        <taxon>Viridiplantae</taxon>
        <taxon>Streptophyta</taxon>
        <taxon>Embryophyta</taxon>
        <taxon>Tracheophyta</taxon>
        <taxon>Spermatophyta</taxon>
        <taxon>Magnoliopsida</taxon>
        <taxon>eudicotyledons</taxon>
        <taxon>Gunneridae</taxon>
        <taxon>Pentapetalae</taxon>
        <taxon>asterids</taxon>
        <taxon>campanulids</taxon>
        <taxon>Asterales</taxon>
        <taxon>Asteraceae</taxon>
        <taxon>Asteroideae</taxon>
        <taxon>Anthemideae</taxon>
        <taxon>Anthemidinae</taxon>
        <taxon>Tanacetum</taxon>
    </lineage>
</organism>
<gene>
    <name evidence="2" type="ORF">Tci_632702</name>
</gene>
<comment type="caution">
    <text evidence="2">The sequence shown here is derived from an EMBL/GenBank/DDBJ whole genome shotgun (WGS) entry which is preliminary data.</text>
</comment>
<proteinExistence type="predicted"/>
<sequence length="284" mass="32097">LEFLADPGIAKTQSTQYVITNNAAYQVDDLDAYDSDCDEINSPKIAIIWNLSHYGTNNVIYQDVQATSTFEQSNILNQSETKITSDSNIISYSQYMNESQYTSIQNSSSPAQQDDLILSVIKQHKAQVINCTKIDQDNKNVNEFLTGELKRYKDYVKSLKEQNNVDKASESCAQSLEIDNLKHILSEHMKEKESLEQKVTLLKNDFQKEESQNIDRELALEKAVNSEEPNLSSSTTIVEVPKELSKVSMMNSSLKKLKYHLASFDVVVKKKNHCNSHYGGHVGV</sequence>
<accession>A0A699JVN2</accession>
<dbReference type="EMBL" id="BKCJ010454135">
    <property type="protein sequence ID" value="GFA60730.1"/>
    <property type="molecule type" value="Genomic_DNA"/>
</dbReference>
<feature type="coiled-coil region" evidence="1">
    <location>
        <begin position="142"/>
        <end position="212"/>
    </location>
</feature>
<feature type="non-terminal residue" evidence="2">
    <location>
        <position position="1"/>
    </location>
</feature>
<dbReference type="AlphaFoldDB" id="A0A699JVN2"/>
<name>A0A699JVN2_TANCI</name>
<reference evidence="2" key="1">
    <citation type="journal article" date="2019" name="Sci. Rep.">
        <title>Draft genome of Tanacetum cinerariifolium, the natural source of mosquito coil.</title>
        <authorList>
            <person name="Yamashiro T."/>
            <person name="Shiraishi A."/>
            <person name="Satake H."/>
            <person name="Nakayama K."/>
        </authorList>
    </citation>
    <scope>NUCLEOTIDE SEQUENCE</scope>
</reference>
<protein>
    <submittedName>
        <fullName evidence="2">Uncharacterized protein</fullName>
    </submittedName>
</protein>